<evidence type="ECO:0000256" key="1">
    <source>
        <dbReference type="ARBA" id="ARBA00004651"/>
    </source>
</evidence>
<evidence type="ECO:0000256" key="7">
    <source>
        <dbReference type="SAM" id="Phobius"/>
    </source>
</evidence>
<dbReference type="Pfam" id="PF05977">
    <property type="entry name" value="MFS_3"/>
    <property type="match status" value="1"/>
</dbReference>
<evidence type="ECO:0000256" key="4">
    <source>
        <dbReference type="ARBA" id="ARBA00022692"/>
    </source>
</evidence>
<comment type="subcellular location">
    <subcellularLocation>
        <location evidence="1">Cell membrane</location>
        <topology evidence="1">Multi-pass membrane protein</topology>
    </subcellularLocation>
</comment>
<dbReference type="AlphaFoldDB" id="A0A382JFK1"/>
<keyword evidence="2" id="KW-0813">Transport</keyword>
<feature type="non-terminal residue" evidence="8">
    <location>
        <position position="129"/>
    </location>
</feature>
<organism evidence="8">
    <name type="scientific">marine metagenome</name>
    <dbReference type="NCBI Taxonomy" id="408172"/>
    <lineage>
        <taxon>unclassified sequences</taxon>
        <taxon>metagenomes</taxon>
        <taxon>ecological metagenomes</taxon>
    </lineage>
</organism>
<sequence>MLASVSGFQMLRFGQFWLIFELTGSPLSLGWIGLANGIPAIVLNLFGGVAADRIDQRRMVMISQSIIALLIFFLATITVMGVVNQWHLIAIAFLAGAVEAFDQPARRVLFPQLVDRKDLMSAVAMNAAI</sequence>
<dbReference type="PANTHER" id="PTHR23513:SF6">
    <property type="entry name" value="MAJOR FACILITATOR SUPERFAMILY ASSOCIATED DOMAIN-CONTAINING PROTEIN"/>
    <property type="match status" value="1"/>
</dbReference>
<evidence type="ECO:0000256" key="3">
    <source>
        <dbReference type="ARBA" id="ARBA00022475"/>
    </source>
</evidence>
<keyword evidence="6 7" id="KW-0472">Membrane</keyword>
<feature type="transmembrane region" description="Helical" evidence="7">
    <location>
        <begin position="28"/>
        <end position="47"/>
    </location>
</feature>
<name>A0A382JFK1_9ZZZZ</name>
<keyword evidence="5 7" id="KW-1133">Transmembrane helix</keyword>
<dbReference type="InterPro" id="IPR010290">
    <property type="entry name" value="TM_effector"/>
</dbReference>
<reference evidence="8" key="1">
    <citation type="submission" date="2018-05" db="EMBL/GenBank/DDBJ databases">
        <authorList>
            <person name="Lanie J.A."/>
            <person name="Ng W.-L."/>
            <person name="Kazmierczak K.M."/>
            <person name="Andrzejewski T.M."/>
            <person name="Davidsen T.M."/>
            <person name="Wayne K.J."/>
            <person name="Tettelin H."/>
            <person name="Glass J.I."/>
            <person name="Rusch D."/>
            <person name="Podicherti R."/>
            <person name="Tsui H.-C.T."/>
            <person name="Winkler M.E."/>
        </authorList>
    </citation>
    <scope>NUCLEOTIDE SEQUENCE</scope>
</reference>
<dbReference type="GO" id="GO:0005886">
    <property type="term" value="C:plasma membrane"/>
    <property type="evidence" value="ECO:0007669"/>
    <property type="project" value="UniProtKB-SubCell"/>
</dbReference>
<dbReference type="PANTHER" id="PTHR23513">
    <property type="entry name" value="INTEGRAL MEMBRANE EFFLUX PROTEIN-RELATED"/>
    <property type="match status" value="1"/>
</dbReference>
<dbReference type="InterPro" id="IPR036259">
    <property type="entry name" value="MFS_trans_sf"/>
</dbReference>
<keyword evidence="4 7" id="KW-0812">Transmembrane</keyword>
<gene>
    <name evidence="8" type="ORF">METZ01_LOCUS263764</name>
</gene>
<dbReference type="Gene3D" id="1.20.1250.20">
    <property type="entry name" value="MFS general substrate transporter like domains"/>
    <property type="match status" value="1"/>
</dbReference>
<evidence type="ECO:0000256" key="6">
    <source>
        <dbReference type="ARBA" id="ARBA00023136"/>
    </source>
</evidence>
<accession>A0A382JFK1</accession>
<dbReference type="SUPFAM" id="SSF103473">
    <property type="entry name" value="MFS general substrate transporter"/>
    <property type="match status" value="1"/>
</dbReference>
<keyword evidence="3" id="KW-1003">Cell membrane</keyword>
<evidence type="ECO:0000313" key="8">
    <source>
        <dbReference type="EMBL" id="SVC10910.1"/>
    </source>
</evidence>
<dbReference type="EMBL" id="UINC01074064">
    <property type="protein sequence ID" value="SVC10910.1"/>
    <property type="molecule type" value="Genomic_DNA"/>
</dbReference>
<evidence type="ECO:0000256" key="2">
    <source>
        <dbReference type="ARBA" id="ARBA00022448"/>
    </source>
</evidence>
<evidence type="ECO:0000256" key="5">
    <source>
        <dbReference type="ARBA" id="ARBA00022989"/>
    </source>
</evidence>
<evidence type="ECO:0008006" key="9">
    <source>
        <dbReference type="Google" id="ProtNLM"/>
    </source>
</evidence>
<feature type="transmembrane region" description="Helical" evidence="7">
    <location>
        <begin position="59"/>
        <end position="79"/>
    </location>
</feature>
<proteinExistence type="predicted"/>
<protein>
    <recommendedName>
        <fullName evidence="9">Major facilitator superfamily (MFS) profile domain-containing protein</fullName>
    </recommendedName>
</protein>